<keyword evidence="3" id="KW-0812">Transmembrane</keyword>
<organism evidence="8 9">
    <name type="scientific">Cylindrotheca closterium</name>
    <dbReference type="NCBI Taxonomy" id="2856"/>
    <lineage>
        <taxon>Eukaryota</taxon>
        <taxon>Sar</taxon>
        <taxon>Stramenopiles</taxon>
        <taxon>Ochrophyta</taxon>
        <taxon>Bacillariophyta</taxon>
        <taxon>Bacillariophyceae</taxon>
        <taxon>Bacillariophycidae</taxon>
        <taxon>Bacillariales</taxon>
        <taxon>Bacillariaceae</taxon>
        <taxon>Cylindrotheca</taxon>
    </lineage>
</organism>
<gene>
    <name evidence="8" type="ORF">CYCCA115_LOCUS22205</name>
</gene>
<evidence type="ECO:0000256" key="6">
    <source>
        <dbReference type="ARBA" id="ARBA00023128"/>
    </source>
</evidence>
<dbReference type="PANTHER" id="PTHR45678:SF9">
    <property type="entry name" value="CALCIUM-BINDING MITOCHONDRIAL CARRIER PROTEIN ARALAR1"/>
    <property type="match status" value="1"/>
</dbReference>
<dbReference type="SUPFAM" id="SSF103506">
    <property type="entry name" value="Mitochondrial carrier"/>
    <property type="match status" value="1"/>
</dbReference>
<reference evidence="8" key="1">
    <citation type="submission" date="2023-08" db="EMBL/GenBank/DDBJ databases">
        <authorList>
            <person name="Audoor S."/>
            <person name="Bilcke G."/>
        </authorList>
    </citation>
    <scope>NUCLEOTIDE SEQUENCE</scope>
</reference>
<evidence type="ECO:0000313" key="9">
    <source>
        <dbReference type="Proteomes" id="UP001295423"/>
    </source>
</evidence>
<evidence type="ECO:0000256" key="3">
    <source>
        <dbReference type="ARBA" id="ARBA00022692"/>
    </source>
</evidence>
<evidence type="ECO:0000256" key="2">
    <source>
        <dbReference type="ARBA" id="ARBA00006375"/>
    </source>
</evidence>
<dbReference type="AlphaFoldDB" id="A0AAD2GA68"/>
<dbReference type="GO" id="GO:0022857">
    <property type="term" value="F:transmembrane transporter activity"/>
    <property type="evidence" value="ECO:0007669"/>
    <property type="project" value="TreeGrafter"/>
</dbReference>
<comment type="similarity">
    <text evidence="2">Belongs to the mitochondrial carrier (TC 2.A.29) family.</text>
</comment>
<sequence>MWEGNVSTPTTLSTTASTAVASFVAAVITYPVESQRLKWAEEILHYWNHEEESTVHVNRNLRLFTPLVRLSFYEMARGFVSSSLTTTTPSTEIAKVYSSDIERQVLAGFIAGVSQTLLFTPFELWRTNQVMLQEEEYSSKWKNRLYSQVLGGGGSIDPKERRARAIGALSVKTGREVIFNVTFFPLFHMLRQHFRGTSPCGFFGKEDLFSLTASGIIAGSMCSALCTPMDIWIAHMMNSRERWSLWSGKTTSAVPLRILSRGLVLQACCFGPAFGAVAVVYELT</sequence>
<evidence type="ECO:0000256" key="1">
    <source>
        <dbReference type="ARBA" id="ARBA00004448"/>
    </source>
</evidence>
<dbReference type="Gene3D" id="1.50.40.10">
    <property type="entry name" value="Mitochondrial carrier domain"/>
    <property type="match status" value="1"/>
</dbReference>
<name>A0AAD2GA68_9STRA</name>
<keyword evidence="5" id="KW-1133">Transmembrane helix</keyword>
<evidence type="ECO:0000313" key="8">
    <source>
        <dbReference type="EMBL" id="CAJ1966620.1"/>
    </source>
</evidence>
<evidence type="ECO:0008006" key="10">
    <source>
        <dbReference type="Google" id="ProtNLM"/>
    </source>
</evidence>
<evidence type="ECO:0000256" key="4">
    <source>
        <dbReference type="ARBA" id="ARBA00022792"/>
    </source>
</evidence>
<evidence type="ECO:0000256" key="5">
    <source>
        <dbReference type="ARBA" id="ARBA00022989"/>
    </source>
</evidence>
<evidence type="ECO:0000256" key="7">
    <source>
        <dbReference type="ARBA" id="ARBA00023136"/>
    </source>
</evidence>
<dbReference type="EMBL" id="CAKOGP040002302">
    <property type="protein sequence ID" value="CAJ1966620.1"/>
    <property type="molecule type" value="Genomic_DNA"/>
</dbReference>
<comment type="subcellular location">
    <subcellularLocation>
        <location evidence="1">Mitochondrion inner membrane</location>
        <topology evidence="1">Multi-pass membrane protein</topology>
    </subcellularLocation>
</comment>
<dbReference type="PANTHER" id="PTHR45678">
    <property type="entry name" value="MITOCHONDRIAL 2-OXODICARBOXYLATE CARRIER 1-RELATED"/>
    <property type="match status" value="1"/>
</dbReference>
<dbReference type="Proteomes" id="UP001295423">
    <property type="component" value="Unassembled WGS sequence"/>
</dbReference>
<proteinExistence type="inferred from homology"/>
<keyword evidence="7" id="KW-0472">Membrane</keyword>
<keyword evidence="4" id="KW-0999">Mitochondrion inner membrane</keyword>
<dbReference type="InterPro" id="IPR051028">
    <property type="entry name" value="Mito_Solute_Carrier"/>
</dbReference>
<dbReference type="InterPro" id="IPR023395">
    <property type="entry name" value="MCP_dom_sf"/>
</dbReference>
<comment type="caution">
    <text evidence="8">The sequence shown here is derived from an EMBL/GenBank/DDBJ whole genome shotgun (WGS) entry which is preliminary data.</text>
</comment>
<keyword evidence="6" id="KW-0496">Mitochondrion</keyword>
<keyword evidence="9" id="KW-1185">Reference proteome</keyword>
<protein>
    <recommendedName>
        <fullName evidence="10">Mitochondrial carrier protein</fullName>
    </recommendedName>
</protein>
<accession>A0AAD2GA68</accession>
<dbReference type="GO" id="GO:0005743">
    <property type="term" value="C:mitochondrial inner membrane"/>
    <property type="evidence" value="ECO:0007669"/>
    <property type="project" value="UniProtKB-SubCell"/>
</dbReference>